<dbReference type="GO" id="GO:0005524">
    <property type="term" value="F:ATP binding"/>
    <property type="evidence" value="ECO:0007669"/>
    <property type="project" value="InterPro"/>
</dbReference>
<organism evidence="5">
    <name type="scientific">Nicotiana tabacum</name>
    <name type="common">Common tobacco</name>
    <dbReference type="NCBI Taxonomy" id="4097"/>
    <lineage>
        <taxon>Eukaryota</taxon>
        <taxon>Viridiplantae</taxon>
        <taxon>Streptophyta</taxon>
        <taxon>Embryophyta</taxon>
        <taxon>Tracheophyta</taxon>
        <taxon>Spermatophyta</taxon>
        <taxon>Magnoliopsida</taxon>
        <taxon>eudicotyledons</taxon>
        <taxon>Gunneridae</taxon>
        <taxon>Pentapetalae</taxon>
        <taxon>asterids</taxon>
        <taxon>lamiids</taxon>
        <taxon>Solanales</taxon>
        <taxon>Solanaceae</taxon>
        <taxon>Nicotianoideae</taxon>
        <taxon>Nicotianeae</taxon>
        <taxon>Nicotiana</taxon>
    </lineage>
</organism>
<evidence type="ECO:0000256" key="4">
    <source>
        <dbReference type="ARBA" id="ARBA00023136"/>
    </source>
</evidence>
<keyword evidence="3" id="KW-1133">Transmembrane helix</keyword>
<gene>
    <name evidence="5" type="primary">LOC107773274</name>
</gene>
<dbReference type="PANTHER" id="PTHR24222">
    <property type="entry name" value="ABC TRANSPORTER B FAMILY"/>
    <property type="match status" value="1"/>
</dbReference>
<proteinExistence type="predicted"/>
<dbReference type="RefSeq" id="XP_016448201.1">
    <property type="nucleotide sequence ID" value="XM_016592715.1"/>
</dbReference>
<comment type="subcellular location">
    <subcellularLocation>
        <location evidence="1">Membrane</location>
        <topology evidence="1">Multi-pass membrane protein</topology>
    </subcellularLocation>
</comment>
<dbReference type="KEGG" id="nta:107773274"/>
<feature type="non-terminal residue" evidence="5">
    <location>
        <position position="98"/>
    </location>
</feature>
<dbReference type="PaxDb" id="4097-A0A1S3Y7F5"/>
<dbReference type="AlphaFoldDB" id="A0A1S3Y7F5"/>
<evidence type="ECO:0000256" key="2">
    <source>
        <dbReference type="ARBA" id="ARBA00022692"/>
    </source>
</evidence>
<dbReference type="InterPro" id="IPR039421">
    <property type="entry name" value="Type_1_exporter"/>
</dbReference>
<dbReference type="SUPFAM" id="SSF90123">
    <property type="entry name" value="ABC transporter transmembrane region"/>
    <property type="match status" value="1"/>
</dbReference>
<protein>
    <submittedName>
        <fullName evidence="5">ABC transporter B family member 11-like</fullName>
    </submittedName>
</protein>
<dbReference type="Gene3D" id="1.20.1560.10">
    <property type="entry name" value="ABC transporter type 1, transmembrane domain"/>
    <property type="match status" value="1"/>
</dbReference>
<keyword evidence="2" id="KW-0812">Transmembrane</keyword>
<dbReference type="OMA" id="WNSHSIL"/>
<accession>A0A1S3Y7F5</accession>
<dbReference type="OrthoDB" id="6500128at2759"/>
<reference evidence="5" key="1">
    <citation type="submission" date="2025-08" db="UniProtKB">
        <authorList>
            <consortium name="RefSeq"/>
        </authorList>
    </citation>
    <scope>IDENTIFICATION</scope>
</reference>
<name>A0A1S3Y7F5_TOBAC</name>
<evidence type="ECO:0000256" key="3">
    <source>
        <dbReference type="ARBA" id="ARBA00022989"/>
    </source>
</evidence>
<dbReference type="InterPro" id="IPR036640">
    <property type="entry name" value="ABC1_TM_sf"/>
</dbReference>
<sequence>MAEGGEPSYARRKEEEDDQRVPFYMLFAFADRTDVILMLVGTLGAIASGISKPLMSLIFGDLVNSYGKSDQSNILDQVSGISLKFVYLAIGSGIASLF</sequence>
<dbReference type="GO" id="GO:0016020">
    <property type="term" value="C:membrane"/>
    <property type="evidence" value="ECO:0007669"/>
    <property type="project" value="UniProtKB-SubCell"/>
</dbReference>
<dbReference type="PANTHER" id="PTHR24222:SF50">
    <property type="entry name" value="ABC TRANSPORTER B FAMILY MEMBER 9-LIKE ISOFORM X2"/>
    <property type="match status" value="1"/>
</dbReference>
<evidence type="ECO:0000256" key="1">
    <source>
        <dbReference type="ARBA" id="ARBA00004141"/>
    </source>
</evidence>
<evidence type="ECO:0000313" key="5">
    <source>
        <dbReference type="RefSeq" id="XP_016448201.1"/>
    </source>
</evidence>
<keyword evidence="4" id="KW-0472">Membrane</keyword>